<sequence>MDEGESGDPMDQFKRNEAISTVADDAFLAEEDDDYDELYNDLWFTNDDLNLYT</sequence>
<evidence type="ECO:0000313" key="1">
    <source>
        <dbReference type="EMBL" id="CAL0309742.1"/>
    </source>
</evidence>
<dbReference type="EMBL" id="CAXHTB010000007">
    <property type="protein sequence ID" value="CAL0309742.1"/>
    <property type="molecule type" value="Genomic_DNA"/>
</dbReference>
<comment type="caution">
    <text evidence="1">The sequence shown here is derived from an EMBL/GenBank/DDBJ whole genome shotgun (WGS) entry which is preliminary data.</text>
</comment>
<keyword evidence="2" id="KW-1185">Reference proteome</keyword>
<organism evidence="1 2">
    <name type="scientific">Lupinus luteus</name>
    <name type="common">European yellow lupine</name>
    <dbReference type="NCBI Taxonomy" id="3873"/>
    <lineage>
        <taxon>Eukaryota</taxon>
        <taxon>Viridiplantae</taxon>
        <taxon>Streptophyta</taxon>
        <taxon>Embryophyta</taxon>
        <taxon>Tracheophyta</taxon>
        <taxon>Spermatophyta</taxon>
        <taxon>Magnoliopsida</taxon>
        <taxon>eudicotyledons</taxon>
        <taxon>Gunneridae</taxon>
        <taxon>Pentapetalae</taxon>
        <taxon>rosids</taxon>
        <taxon>fabids</taxon>
        <taxon>Fabales</taxon>
        <taxon>Fabaceae</taxon>
        <taxon>Papilionoideae</taxon>
        <taxon>50 kb inversion clade</taxon>
        <taxon>genistoids sensu lato</taxon>
        <taxon>core genistoids</taxon>
        <taxon>Genisteae</taxon>
        <taxon>Lupinus</taxon>
    </lineage>
</organism>
<proteinExistence type="predicted"/>
<evidence type="ECO:0000313" key="2">
    <source>
        <dbReference type="Proteomes" id="UP001497480"/>
    </source>
</evidence>
<name>A0AAV1WKZ1_LUPLU</name>
<dbReference type="Proteomes" id="UP001497480">
    <property type="component" value="Unassembled WGS sequence"/>
</dbReference>
<accession>A0AAV1WKZ1</accession>
<protein>
    <submittedName>
        <fullName evidence="1">Uncharacterized protein</fullName>
    </submittedName>
</protein>
<reference evidence="1 2" key="1">
    <citation type="submission" date="2024-03" db="EMBL/GenBank/DDBJ databases">
        <authorList>
            <person name="Martinez-Hernandez J."/>
        </authorList>
    </citation>
    <scope>NUCLEOTIDE SEQUENCE [LARGE SCALE GENOMIC DNA]</scope>
</reference>
<gene>
    <name evidence="1" type="ORF">LLUT_LOCUS10802</name>
</gene>
<dbReference type="AlphaFoldDB" id="A0AAV1WKZ1"/>